<dbReference type="Proteomes" id="UP000634660">
    <property type="component" value="Unassembled WGS sequence"/>
</dbReference>
<gene>
    <name evidence="4" type="ORF">CP968_19595</name>
    <name evidence="3" type="ORF">GCM10010371_06110</name>
</gene>
<feature type="domain" description="DUF6299" evidence="2">
    <location>
        <begin position="33"/>
        <end position="136"/>
    </location>
</feature>
<evidence type="ECO:0000259" key="2">
    <source>
        <dbReference type="Pfam" id="PF19816"/>
    </source>
</evidence>
<feature type="chain" id="PRO_5044622862" description="DUF6299 domain-containing protein" evidence="1">
    <location>
        <begin position="29"/>
        <end position="148"/>
    </location>
</feature>
<keyword evidence="1" id="KW-0732">Signal</keyword>
<dbReference type="AlphaFoldDB" id="A0A5P2UPI8"/>
<protein>
    <recommendedName>
        <fullName evidence="2">DUF6299 domain-containing protein</fullName>
    </recommendedName>
</protein>
<evidence type="ECO:0000313" key="3">
    <source>
        <dbReference type="EMBL" id="GGZ49553.1"/>
    </source>
</evidence>
<dbReference type="InterPro" id="IPR046266">
    <property type="entry name" value="DUF6299"/>
</dbReference>
<evidence type="ECO:0000313" key="4">
    <source>
        <dbReference type="EMBL" id="QEU80215.1"/>
    </source>
</evidence>
<accession>A0A5P2UPI8</accession>
<evidence type="ECO:0000256" key="1">
    <source>
        <dbReference type="SAM" id="SignalP"/>
    </source>
</evidence>
<evidence type="ECO:0000313" key="5">
    <source>
        <dbReference type="Proteomes" id="UP000326831"/>
    </source>
</evidence>
<proteinExistence type="predicted"/>
<dbReference type="EMBL" id="BMVX01000002">
    <property type="protein sequence ID" value="GGZ49553.1"/>
    <property type="molecule type" value="Genomic_DNA"/>
</dbReference>
<dbReference type="RefSeq" id="WP_150519227.1">
    <property type="nucleotide sequence ID" value="NZ_BMVX01000002.1"/>
</dbReference>
<dbReference type="KEGG" id="ssub:CP968_19595"/>
<reference evidence="3" key="3">
    <citation type="submission" date="2020-09" db="EMBL/GenBank/DDBJ databases">
        <authorList>
            <person name="Sun Q."/>
            <person name="Ohkuma M."/>
        </authorList>
    </citation>
    <scope>NUCLEOTIDE SEQUENCE</scope>
    <source>
        <strain evidence="3">JCM 4834</strain>
    </source>
</reference>
<dbReference type="OrthoDB" id="3873198at2"/>
<keyword evidence="5" id="KW-1185">Reference proteome</keyword>
<dbReference type="Pfam" id="PF19816">
    <property type="entry name" value="DUF6299"/>
    <property type="match status" value="1"/>
</dbReference>
<reference evidence="3" key="1">
    <citation type="journal article" date="2014" name="Int. J. Syst. Evol. Microbiol.">
        <title>Complete genome sequence of Corynebacterium casei LMG S-19264T (=DSM 44701T), isolated from a smear-ripened cheese.</title>
        <authorList>
            <consortium name="US DOE Joint Genome Institute (JGI-PGF)"/>
            <person name="Walter F."/>
            <person name="Albersmeier A."/>
            <person name="Kalinowski J."/>
            <person name="Ruckert C."/>
        </authorList>
    </citation>
    <scope>NUCLEOTIDE SEQUENCE</scope>
    <source>
        <strain evidence="3">JCM 4834</strain>
    </source>
</reference>
<dbReference type="Proteomes" id="UP000326831">
    <property type="component" value="Chromosome"/>
</dbReference>
<name>A0A5P2UPI8_9ACTN</name>
<reference evidence="4 5" key="2">
    <citation type="submission" date="2017-09" db="EMBL/GenBank/DDBJ databases">
        <authorList>
            <person name="Lee N."/>
            <person name="Cho B.-K."/>
        </authorList>
    </citation>
    <scope>NUCLEOTIDE SEQUENCE [LARGE SCALE GENOMIC DNA]</scope>
    <source>
        <strain evidence="4 5">ATCC 27467</strain>
    </source>
</reference>
<feature type="signal peptide" evidence="1">
    <location>
        <begin position="1"/>
        <end position="28"/>
    </location>
</feature>
<sequence>MALSGPRLALAALSALTAATALTAPATAAPQGNAISVQRHADLGGDGTVTLSGTYRCDGTSPVRTVQISAVLVQDRVRLGFGGGEALCDGREHPWRATGSLRMTPGVHRGPAGAEVRLQEIGRSGGLLPTSLRTVAEDRRAVELHRHR</sequence>
<organism evidence="4 5">
    <name type="scientific">Streptomyces subrutilus</name>
    <dbReference type="NCBI Taxonomy" id="36818"/>
    <lineage>
        <taxon>Bacteria</taxon>
        <taxon>Bacillati</taxon>
        <taxon>Actinomycetota</taxon>
        <taxon>Actinomycetes</taxon>
        <taxon>Kitasatosporales</taxon>
        <taxon>Streptomycetaceae</taxon>
        <taxon>Streptomyces</taxon>
    </lineage>
</organism>
<dbReference type="EMBL" id="CP023701">
    <property type="protein sequence ID" value="QEU80215.1"/>
    <property type="molecule type" value="Genomic_DNA"/>
</dbReference>